<dbReference type="STRING" id="169427.SAMN05192548_103942"/>
<feature type="compositionally biased region" description="Pro residues" evidence="1">
    <location>
        <begin position="1"/>
        <end position="10"/>
    </location>
</feature>
<dbReference type="AlphaFoldDB" id="A0A1M6VI71"/>
<dbReference type="OrthoDB" id="8780858at2"/>
<evidence type="ECO:0000313" key="2">
    <source>
        <dbReference type="EMBL" id="MDR6410306.1"/>
    </source>
</evidence>
<feature type="region of interest" description="Disordered" evidence="1">
    <location>
        <begin position="56"/>
        <end position="78"/>
    </location>
</feature>
<name>A0A1M6VI71_9BURK</name>
<dbReference type="RefSeq" id="WP_073431570.1">
    <property type="nucleotide sequence ID" value="NZ_CADFGY010000008.1"/>
</dbReference>
<evidence type="ECO:0000313" key="3">
    <source>
        <dbReference type="EMBL" id="SHK81257.1"/>
    </source>
</evidence>
<evidence type="ECO:0000313" key="4">
    <source>
        <dbReference type="Proteomes" id="UP000184395"/>
    </source>
</evidence>
<gene>
    <name evidence="2" type="ORF">J2804_003728</name>
    <name evidence="3" type="ORF">SAMN05192548_103942</name>
</gene>
<dbReference type="KEGG" id="pts:CUJ90_22215"/>
<dbReference type="Pfam" id="PF09487">
    <property type="entry name" value="HrpB2"/>
    <property type="match status" value="1"/>
</dbReference>
<accession>A0A1M6VI71</accession>
<dbReference type="Proteomes" id="UP001264340">
    <property type="component" value="Unassembled WGS sequence"/>
</dbReference>
<reference evidence="3 4" key="1">
    <citation type="submission" date="2016-11" db="EMBL/GenBank/DDBJ databases">
        <authorList>
            <person name="Jaros S."/>
            <person name="Januszkiewicz K."/>
            <person name="Wedrychowicz H."/>
        </authorList>
    </citation>
    <scope>NUCLEOTIDE SEQUENCE [LARGE SCALE GENOMIC DNA]</scope>
    <source>
        <strain evidence="3 4">LMG 20594</strain>
    </source>
</reference>
<proteinExistence type="predicted"/>
<dbReference type="Proteomes" id="UP000184395">
    <property type="component" value="Unassembled WGS sequence"/>
</dbReference>
<evidence type="ECO:0000313" key="5">
    <source>
        <dbReference type="Proteomes" id="UP001264340"/>
    </source>
</evidence>
<reference evidence="2 5" key="2">
    <citation type="submission" date="2023-07" db="EMBL/GenBank/DDBJ databases">
        <title>Sorghum-associated microbial communities from plants grown in Nebraska, USA.</title>
        <authorList>
            <person name="Schachtman D."/>
        </authorList>
    </citation>
    <scope>NUCLEOTIDE SEQUENCE [LARGE SCALE GENOMIC DNA]</scope>
    <source>
        <strain evidence="2 5">DS1316</strain>
    </source>
</reference>
<protein>
    <submittedName>
        <fullName evidence="3">Type III secretion inner rod protein HrpB2</fullName>
    </submittedName>
</protein>
<organism evidence="3 4">
    <name type="scientific">Paraburkholderia terricola</name>
    <dbReference type="NCBI Taxonomy" id="169427"/>
    <lineage>
        <taxon>Bacteria</taxon>
        <taxon>Pseudomonadati</taxon>
        <taxon>Pseudomonadota</taxon>
        <taxon>Betaproteobacteria</taxon>
        <taxon>Burkholderiales</taxon>
        <taxon>Burkholderiaceae</taxon>
        <taxon>Paraburkholderia</taxon>
    </lineage>
</organism>
<feature type="region of interest" description="Disordered" evidence="1">
    <location>
        <begin position="1"/>
        <end position="42"/>
    </location>
</feature>
<dbReference type="GeneID" id="301980848"/>
<dbReference type="EMBL" id="JAVDRP010000006">
    <property type="protein sequence ID" value="MDR6410306.1"/>
    <property type="molecule type" value="Genomic_DNA"/>
</dbReference>
<dbReference type="InterPro" id="IPR013391">
    <property type="entry name" value="T3SS_HrpB2"/>
</dbReference>
<sequence length="143" mass="14635">MNATIPPIPPLDAASAVRPDEPVGRAGAGGASGPGALPEPASELVDLFRSKLDAARLSPPSASHTHGPSALSEVVTQEDHAVASLRGEVDRFAGEAPMMTVQEAAAQSIKVQLQVSEMVGKLYVGEAVAQGTKGSVQTLMKNQ</sequence>
<dbReference type="EMBL" id="FRAB01000039">
    <property type="protein sequence ID" value="SHK81257.1"/>
    <property type="molecule type" value="Genomic_DNA"/>
</dbReference>
<evidence type="ECO:0000256" key="1">
    <source>
        <dbReference type="SAM" id="MobiDB-lite"/>
    </source>
</evidence>
<keyword evidence="5" id="KW-1185">Reference proteome</keyword>